<dbReference type="PANTHER" id="PTHR46890">
    <property type="entry name" value="NON-LTR RETROLELEMENT REVERSE TRANSCRIPTASE-LIKE PROTEIN-RELATED"/>
    <property type="match status" value="1"/>
</dbReference>
<dbReference type="InterPro" id="IPR043502">
    <property type="entry name" value="DNA/RNA_pol_sf"/>
</dbReference>
<dbReference type="AlphaFoldDB" id="A0AAW2X484"/>
<name>A0AAW2X484_9LAMI</name>
<sequence>MARLDWACANSDWSARFSNATVEVLPILASDHAPLILNMTPQLQSDFVKNRSKAWRFEAMWLRADECEKVISDCWKDASTSTILDCVTSGFDECRIGLARWSKRSFGHLNRKAKELEERIIFLQSRHSTENVHGELKKYRAEIERCLAEEEIMWKQRGKADWLKEGDRNTGFFHEKASHRHRLNRIERLKNSDDLWCHEKVEIQNIIVSYFNELFTSANPSPLIIDEVVNTVERKVSEEMNRSLKEPYTEKEIVEAISQMSPLKSPGPDGRLISDNILVAYETNQFLKTKTGGKKGYAAIKLHMSKAYDRVEWVFLESILLRLGFECYFVRLLLMLVSTVNYSFVLNGETFGLVRPSRGIRQGDPLSPYLFLFCAEALSGMFKAAESSGLIQGVRVARGAPRISHLLFADDTLVFCEATAASFHGIRMILDRYAQASGQIINLENQVWYLVEM</sequence>
<evidence type="ECO:0000259" key="1">
    <source>
        <dbReference type="Pfam" id="PF00078"/>
    </source>
</evidence>
<dbReference type="EMBL" id="JACGWN010000005">
    <property type="protein sequence ID" value="KAL0448870.1"/>
    <property type="molecule type" value="Genomic_DNA"/>
</dbReference>
<reference evidence="2" key="2">
    <citation type="journal article" date="2024" name="Plant">
        <title>Genomic evolution and insights into agronomic trait innovations of Sesamum species.</title>
        <authorList>
            <person name="Miao H."/>
            <person name="Wang L."/>
            <person name="Qu L."/>
            <person name="Liu H."/>
            <person name="Sun Y."/>
            <person name="Le M."/>
            <person name="Wang Q."/>
            <person name="Wei S."/>
            <person name="Zheng Y."/>
            <person name="Lin W."/>
            <person name="Duan Y."/>
            <person name="Cao H."/>
            <person name="Xiong S."/>
            <person name="Wang X."/>
            <person name="Wei L."/>
            <person name="Li C."/>
            <person name="Ma Q."/>
            <person name="Ju M."/>
            <person name="Zhao R."/>
            <person name="Li G."/>
            <person name="Mu C."/>
            <person name="Tian Q."/>
            <person name="Mei H."/>
            <person name="Zhang T."/>
            <person name="Gao T."/>
            <person name="Zhang H."/>
        </authorList>
    </citation>
    <scope>NUCLEOTIDE SEQUENCE</scope>
    <source>
        <strain evidence="2">KEN1</strain>
    </source>
</reference>
<dbReference type="Pfam" id="PF00078">
    <property type="entry name" value="RVT_1"/>
    <property type="match status" value="1"/>
</dbReference>
<comment type="caution">
    <text evidence="2">The sequence shown here is derived from an EMBL/GenBank/DDBJ whole genome shotgun (WGS) entry which is preliminary data.</text>
</comment>
<proteinExistence type="predicted"/>
<dbReference type="InterPro" id="IPR000477">
    <property type="entry name" value="RT_dom"/>
</dbReference>
<dbReference type="SUPFAM" id="SSF56672">
    <property type="entry name" value="DNA/RNA polymerases"/>
    <property type="match status" value="1"/>
</dbReference>
<evidence type="ECO:0000313" key="2">
    <source>
        <dbReference type="EMBL" id="KAL0448870.1"/>
    </source>
</evidence>
<reference evidence="2" key="1">
    <citation type="submission" date="2020-06" db="EMBL/GenBank/DDBJ databases">
        <authorList>
            <person name="Li T."/>
            <person name="Hu X."/>
            <person name="Zhang T."/>
            <person name="Song X."/>
            <person name="Zhang H."/>
            <person name="Dai N."/>
            <person name="Sheng W."/>
            <person name="Hou X."/>
            <person name="Wei L."/>
        </authorList>
    </citation>
    <scope>NUCLEOTIDE SEQUENCE</scope>
    <source>
        <strain evidence="2">KEN1</strain>
        <tissue evidence="2">Leaf</tissue>
    </source>
</reference>
<organism evidence="2">
    <name type="scientific">Sesamum latifolium</name>
    <dbReference type="NCBI Taxonomy" id="2727402"/>
    <lineage>
        <taxon>Eukaryota</taxon>
        <taxon>Viridiplantae</taxon>
        <taxon>Streptophyta</taxon>
        <taxon>Embryophyta</taxon>
        <taxon>Tracheophyta</taxon>
        <taxon>Spermatophyta</taxon>
        <taxon>Magnoliopsida</taxon>
        <taxon>eudicotyledons</taxon>
        <taxon>Gunneridae</taxon>
        <taxon>Pentapetalae</taxon>
        <taxon>asterids</taxon>
        <taxon>lamiids</taxon>
        <taxon>Lamiales</taxon>
        <taxon>Pedaliaceae</taxon>
        <taxon>Sesamum</taxon>
    </lineage>
</organism>
<protein>
    <submittedName>
        <fullName evidence="2">Mitochondrial protein</fullName>
    </submittedName>
</protein>
<dbReference type="PANTHER" id="PTHR46890:SF48">
    <property type="entry name" value="RNA-DIRECTED DNA POLYMERASE"/>
    <property type="match status" value="1"/>
</dbReference>
<dbReference type="InterPro" id="IPR052343">
    <property type="entry name" value="Retrotransposon-Effector_Assoc"/>
</dbReference>
<feature type="domain" description="Reverse transcriptase" evidence="1">
    <location>
        <begin position="268"/>
        <end position="443"/>
    </location>
</feature>
<accession>A0AAW2X484</accession>
<gene>
    <name evidence="2" type="ORF">Slati_1443400</name>
</gene>